<dbReference type="InterPro" id="IPR013783">
    <property type="entry name" value="Ig-like_fold"/>
</dbReference>
<dbReference type="InterPro" id="IPR036179">
    <property type="entry name" value="Ig-like_dom_sf"/>
</dbReference>
<evidence type="ECO:0008006" key="4">
    <source>
        <dbReference type="Google" id="ProtNLM"/>
    </source>
</evidence>
<evidence type="ECO:0000313" key="3">
    <source>
        <dbReference type="Proteomes" id="UP000230750"/>
    </source>
</evidence>
<dbReference type="SUPFAM" id="SSF48726">
    <property type="entry name" value="Immunoglobulin"/>
    <property type="match status" value="1"/>
</dbReference>
<dbReference type="Proteomes" id="UP000230750">
    <property type="component" value="Unassembled WGS sequence"/>
</dbReference>
<feature type="signal peptide" evidence="1">
    <location>
        <begin position="1"/>
        <end position="21"/>
    </location>
</feature>
<accession>A0A2G8LM49</accession>
<dbReference type="EMBL" id="MRZV01000035">
    <property type="protein sequence ID" value="PIK61337.1"/>
    <property type="molecule type" value="Genomic_DNA"/>
</dbReference>
<gene>
    <name evidence="2" type="ORF">BSL78_01757</name>
</gene>
<proteinExistence type="predicted"/>
<keyword evidence="1" id="KW-0732">Signal</keyword>
<feature type="non-terminal residue" evidence="2">
    <location>
        <position position="188"/>
    </location>
</feature>
<evidence type="ECO:0000256" key="1">
    <source>
        <dbReference type="SAM" id="SignalP"/>
    </source>
</evidence>
<feature type="chain" id="PRO_5013842787" description="Immunoglobulin subtype domain-containing protein" evidence="1">
    <location>
        <begin position="22"/>
        <end position="188"/>
    </location>
</feature>
<name>A0A2G8LM49_STIJA</name>
<comment type="caution">
    <text evidence="2">The sequence shown here is derived from an EMBL/GenBank/DDBJ whole genome shotgun (WGS) entry which is preliminary data.</text>
</comment>
<sequence length="188" mass="20856">MDRSGFLRSCILGFVLCLANGEESCDGYSHKKDAEFLYGTPGQNITLSCELQSKCERGLWAFRASSVKYLTARPCSKCGESFSVSDIIHGYIMNTSLHIRNINQSLAGIYDCSCQHNTGTEKLKCFNLHIKNASCQLELTQNEKVKVFDNSIGSQHDEAVRTVKVNINDNITVRCVNDAAKLITSCQN</sequence>
<dbReference type="Gene3D" id="2.60.40.10">
    <property type="entry name" value="Immunoglobulins"/>
    <property type="match status" value="1"/>
</dbReference>
<dbReference type="AlphaFoldDB" id="A0A2G8LM49"/>
<keyword evidence="3" id="KW-1185">Reference proteome</keyword>
<protein>
    <recommendedName>
        <fullName evidence="4">Immunoglobulin subtype domain-containing protein</fullName>
    </recommendedName>
</protein>
<evidence type="ECO:0000313" key="2">
    <source>
        <dbReference type="EMBL" id="PIK61337.1"/>
    </source>
</evidence>
<reference evidence="2 3" key="1">
    <citation type="journal article" date="2017" name="PLoS Biol.">
        <title>The sea cucumber genome provides insights into morphological evolution and visceral regeneration.</title>
        <authorList>
            <person name="Zhang X."/>
            <person name="Sun L."/>
            <person name="Yuan J."/>
            <person name="Sun Y."/>
            <person name="Gao Y."/>
            <person name="Zhang L."/>
            <person name="Li S."/>
            <person name="Dai H."/>
            <person name="Hamel J.F."/>
            <person name="Liu C."/>
            <person name="Yu Y."/>
            <person name="Liu S."/>
            <person name="Lin W."/>
            <person name="Guo K."/>
            <person name="Jin S."/>
            <person name="Xu P."/>
            <person name="Storey K.B."/>
            <person name="Huan P."/>
            <person name="Zhang T."/>
            <person name="Zhou Y."/>
            <person name="Zhang J."/>
            <person name="Lin C."/>
            <person name="Li X."/>
            <person name="Xing L."/>
            <person name="Huo D."/>
            <person name="Sun M."/>
            <person name="Wang L."/>
            <person name="Mercier A."/>
            <person name="Li F."/>
            <person name="Yang H."/>
            <person name="Xiang J."/>
        </authorList>
    </citation>
    <scope>NUCLEOTIDE SEQUENCE [LARGE SCALE GENOMIC DNA]</scope>
    <source>
        <strain evidence="2">Shaxun</strain>
        <tissue evidence="2">Muscle</tissue>
    </source>
</reference>
<organism evidence="2 3">
    <name type="scientific">Stichopus japonicus</name>
    <name type="common">Sea cucumber</name>
    <dbReference type="NCBI Taxonomy" id="307972"/>
    <lineage>
        <taxon>Eukaryota</taxon>
        <taxon>Metazoa</taxon>
        <taxon>Echinodermata</taxon>
        <taxon>Eleutherozoa</taxon>
        <taxon>Echinozoa</taxon>
        <taxon>Holothuroidea</taxon>
        <taxon>Aspidochirotacea</taxon>
        <taxon>Aspidochirotida</taxon>
        <taxon>Stichopodidae</taxon>
        <taxon>Apostichopus</taxon>
    </lineage>
</organism>